<keyword evidence="4" id="KW-1185">Reference proteome</keyword>
<evidence type="ECO:0000313" key="3">
    <source>
        <dbReference type="EMBL" id="SIR63052.1"/>
    </source>
</evidence>
<dbReference type="InterPro" id="IPR006626">
    <property type="entry name" value="PbH1"/>
</dbReference>
<dbReference type="AlphaFoldDB" id="A0A1N7CHJ6"/>
<dbReference type="Proteomes" id="UP000186218">
    <property type="component" value="Unassembled WGS sequence"/>
</dbReference>
<evidence type="ECO:0000313" key="4">
    <source>
        <dbReference type="Proteomes" id="UP000186218"/>
    </source>
</evidence>
<dbReference type="STRING" id="1344003.SAMN05445060_0141"/>
<organism evidence="3 4">
    <name type="scientific">Williamsia sterculiae</name>
    <dbReference type="NCBI Taxonomy" id="1344003"/>
    <lineage>
        <taxon>Bacteria</taxon>
        <taxon>Bacillati</taxon>
        <taxon>Actinomycetota</taxon>
        <taxon>Actinomycetes</taxon>
        <taxon>Mycobacteriales</taxon>
        <taxon>Nocardiaceae</taxon>
        <taxon>Williamsia</taxon>
    </lineage>
</organism>
<name>A0A1N7CHJ6_9NOCA</name>
<keyword evidence="1" id="KW-0472">Membrane</keyword>
<dbReference type="Pfam" id="PF12708">
    <property type="entry name" value="Pect-lyase_RHGA_epim"/>
    <property type="match status" value="1"/>
</dbReference>
<dbReference type="InterPro" id="IPR011050">
    <property type="entry name" value="Pectin_lyase_fold/virulence"/>
</dbReference>
<dbReference type="Gene3D" id="2.160.20.10">
    <property type="entry name" value="Single-stranded right-handed beta-helix, Pectin lyase-like"/>
    <property type="match status" value="1"/>
</dbReference>
<keyword evidence="3" id="KW-0456">Lyase</keyword>
<dbReference type="SMART" id="SM00710">
    <property type="entry name" value="PbH1"/>
    <property type="match status" value="7"/>
</dbReference>
<gene>
    <name evidence="3" type="ORF">SAMN05445060_0141</name>
</gene>
<dbReference type="InterPro" id="IPR024535">
    <property type="entry name" value="RHGA/B-epi-like_pectate_lyase"/>
</dbReference>
<proteinExistence type="predicted"/>
<sequence>MARKQLGTAPTRAADALTVAALATKWAVVNVKDYGATGDGTTDDSAAITAATSALTNGQTLYFPAGNYRFAQKNPASGAAVAVVGKSNIAIMFDPAARLTMDNLDSSGNGTGHGILVKGAATNVTLVNPNITWTTVPSARSFGDGVHVLGYPSDSAPPAGWVGSTGTVTNLTVINGRVANAPQTGMVLLGVSDPKIIGFRAISTLADGLHFNACRRITAMGHTALSCGDDGLAFVTYYDASALWATSDDGPFQTSVLTDWCNSGAVAAVAVTGGSANGVRIQQARDLAVSSVTVNGKSSGIIINSSIAGGSIAWTSLASRNVTINSIAIASCDTGITIRTEQINSTNDSKWWDFAGVNVADADVRGCTNWSVSCSGDGSVNSTVAGIRLGSMKLVAGSGGGGQGGVNITSLRSAAIDGVHLVTDHGSQFLIGGADTLRSGSVTALPSSQLSIGRVVNEGGNLLIQDIAGITAVTVESRNAPGDGVQLNRVKDAVIQNLRSTLPGRSGGLTRGLLLTKTFNIDIANAVVAMDAATPSSFSSIEIGGGDAGDIAANGLRIEKLTYTSALNDTANKAVSQGGSYGPLAWYARLNWRHSGASTPVWFRGQLGDQATVVPLLRQTLNSGSTVYQGLAIPMGALLVGAKFRVTLDFANPATAATQAIALRWGPNGSAGDTPVLSFTATGTAAADKARLVFDVGVDSISTTTGAVTAQLQMTRQLQSGTTGFHNVTAATSQFSDAQATSLNTFAATYLGVSIVTSVASTTILLSGVIERIY</sequence>
<feature type="domain" description="Rhamnogalacturonase A/B/Epimerase-like pectate lyase" evidence="2">
    <location>
        <begin position="29"/>
        <end position="72"/>
    </location>
</feature>
<protein>
    <submittedName>
        <fullName evidence="3">Pectate lyase superfamily protein</fullName>
    </submittedName>
</protein>
<dbReference type="SUPFAM" id="SSF51126">
    <property type="entry name" value="Pectin lyase-like"/>
    <property type="match status" value="1"/>
</dbReference>
<dbReference type="OrthoDB" id="4478407at2"/>
<feature type="transmembrane region" description="Helical" evidence="1">
    <location>
        <begin position="747"/>
        <end position="770"/>
    </location>
</feature>
<accession>A0A1N7CHJ6</accession>
<dbReference type="InterPro" id="IPR012334">
    <property type="entry name" value="Pectin_lyas_fold"/>
</dbReference>
<evidence type="ECO:0000259" key="2">
    <source>
        <dbReference type="Pfam" id="PF12708"/>
    </source>
</evidence>
<dbReference type="RefSeq" id="WP_076475627.1">
    <property type="nucleotide sequence ID" value="NZ_FTNT01000001.1"/>
</dbReference>
<reference evidence="3 4" key="1">
    <citation type="submission" date="2017-01" db="EMBL/GenBank/DDBJ databases">
        <authorList>
            <person name="Mah S.A."/>
            <person name="Swanson W.J."/>
            <person name="Moy G.W."/>
            <person name="Vacquier V.D."/>
        </authorList>
    </citation>
    <scope>NUCLEOTIDE SEQUENCE [LARGE SCALE GENOMIC DNA]</scope>
    <source>
        <strain evidence="3 4">CPCC 203464</strain>
    </source>
</reference>
<keyword evidence="1" id="KW-0812">Transmembrane</keyword>
<dbReference type="EMBL" id="FTNT01000001">
    <property type="protein sequence ID" value="SIR63052.1"/>
    <property type="molecule type" value="Genomic_DNA"/>
</dbReference>
<dbReference type="GO" id="GO:0016829">
    <property type="term" value="F:lyase activity"/>
    <property type="evidence" value="ECO:0007669"/>
    <property type="project" value="UniProtKB-KW"/>
</dbReference>
<evidence type="ECO:0000256" key="1">
    <source>
        <dbReference type="SAM" id="Phobius"/>
    </source>
</evidence>
<keyword evidence="1" id="KW-1133">Transmembrane helix</keyword>